<feature type="signal peptide" evidence="1">
    <location>
        <begin position="1"/>
        <end position="21"/>
    </location>
</feature>
<dbReference type="KEGG" id="xba:C7S18_17680"/>
<dbReference type="EMBL" id="CP027860">
    <property type="protein sequence ID" value="AVP98896.1"/>
    <property type="molecule type" value="Genomic_DNA"/>
</dbReference>
<dbReference type="OrthoDB" id="418728at2"/>
<reference evidence="2 3" key="2">
    <citation type="submission" date="2018-03" db="EMBL/GenBank/DDBJ databases">
        <authorList>
            <person name="Keele B.F."/>
        </authorList>
    </citation>
    <scope>NUCLEOTIDE SEQUENCE [LARGE SCALE GENOMIC DNA]</scope>
    <source>
        <strain evidence="2 3">D13</strain>
    </source>
</reference>
<proteinExistence type="predicted"/>
<keyword evidence="1" id="KW-0732">Signal</keyword>
<dbReference type="RefSeq" id="WP_106892815.1">
    <property type="nucleotide sequence ID" value="NZ_CP027860.1"/>
</dbReference>
<dbReference type="AlphaFoldDB" id="A0A2P1PVM1"/>
<evidence type="ECO:0000313" key="2">
    <source>
        <dbReference type="EMBL" id="AVP98896.1"/>
    </source>
</evidence>
<evidence type="ECO:0000256" key="1">
    <source>
        <dbReference type="SAM" id="SignalP"/>
    </source>
</evidence>
<accession>A0A2P1PVM1</accession>
<dbReference type="Proteomes" id="UP000241074">
    <property type="component" value="Chromosome"/>
</dbReference>
<feature type="chain" id="PRO_5015169625" description="Metallo-beta-lactamase domain-containing protein" evidence="1">
    <location>
        <begin position="22"/>
        <end position="414"/>
    </location>
</feature>
<organism evidence="2 3">
    <name type="scientific">Ahniella affigens</name>
    <dbReference type="NCBI Taxonomy" id="2021234"/>
    <lineage>
        <taxon>Bacteria</taxon>
        <taxon>Pseudomonadati</taxon>
        <taxon>Pseudomonadota</taxon>
        <taxon>Gammaproteobacteria</taxon>
        <taxon>Lysobacterales</taxon>
        <taxon>Rhodanobacteraceae</taxon>
        <taxon>Ahniella</taxon>
    </lineage>
</organism>
<sequence>MLSTRNLLAVLLYSMSLPLLASCPVPPASAPNLPNPLEAGPGTIWPKAADAPMAWPAPGKSEDWMGMPAGDPEVPALAGIMTIYTLPVGSGNCQMMLCPNQNRMIMFDCGSTGLGNLGWNRADVGQFIATQINDQTQIAVSISHPDADHSNYLPDVLAGRPISTIVMSRQPGDYPAAVRDWMANLQAQGTGLLYTGGIYRSHAPEPSLSCYAPDAHGGWNIDVPGYIVMMNAGATANDASMVIAQQYAGFQALFTGDMTGATEQQVNPVAPVALAGTRVITGAHHGAVSHGSNSQIWADANQASLVMFSSGTRFMHPRCPAVGVYWPYLFTDAAPHQFQCGNNGQWQVVNTQNAAFVTNNNGLIRVRVANNGQWDYASQFNGLAYLNAIELEAMKRANLGNPPDTGDCTALGAP</sequence>
<evidence type="ECO:0000313" key="3">
    <source>
        <dbReference type="Proteomes" id="UP000241074"/>
    </source>
</evidence>
<dbReference type="PROSITE" id="PS51257">
    <property type="entry name" value="PROKAR_LIPOPROTEIN"/>
    <property type="match status" value="1"/>
</dbReference>
<keyword evidence="3" id="KW-1185">Reference proteome</keyword>
<reference evidence="2 3" key="1">
    <citation type="submission" date="2018-03" db="EMBL/GenBank/DDBJ databases">
        <title>Ahniella affigens gen. nov., sp. nov., a gammaproteobacterium isolated from sandy soil near a stream.</title>
        <authorList>
            <person name="Ko Y."/>
            <person name="Kim J.-H."/>
        </authorList>
    </citation>
    <scope>NUCLEOTIDE SEQUENCE [LARGE SCALE GENOMIC DNA]</scope>
    <source>
        <strain evidence="2 3">D13</strain>
    </source>
</reference>
<dbReference type="PANTHER" id="PTHR30619">
    <property type="entry name" value="DNA INTERNALIZATION/COMPETENCE PROTEIN COMEC/REC2"/>
    <property type="match status" value="1"/>
</dbReference>
<dbReference type="PANTHER" id="PTHR30619:SF1">
    <property type="entry name" value="RECOMBINATION PROTEIN 2"/>
    <property type="match status" value="1"/>
</dbReference>
<dbReference type="InterPro" id="IPR052159">
    <property type="entry name" value="Competence_DNA_uptake"/>
</dbReference>
<dbReference type="InterPro" id="IPR036866">
    <property type="entry name" value="RibonucZ/Hydroxyglut_hydro"/>
</dbReference>
<dbReference type="Gene3D" id="3.60.15.10">
    <property type="entry name" value="Ribonuclease Z/Hydroxyacylglutathione hydrolase-like"/>
    <property type="match status" value="1"/>
</dbReference>
<gene>
    <name evidence="2" type="ORF">C7S18_17680</name>
</gene>
<evidence type="ECO:0008006" key="4">
    <source>
        <dbReference type="Google" id="ProtNLM"/>
    </source>
</evidence>
<dbReference type="SUPFAM" id="SSF56281">
    <property type="entry name" value="Metallo-hydrolase/oxidoreductase"/>
    <property type="match status" value="1"/>
</dbReference>
<name>A0A2P1PVM1_9GAMM</name>
<protein>
    <recommendedName>
        <fullName evidence="4">Metallo-beta-lactamase domain-containing protein</fullName>
    </recommendedName>
</protein>